<reference evidence="5" key="1">
    <citation type="journal article" date="2016" name="Sci. Rep.">
        <title>Molecular characterization of firefly nuptial gifts: a multi-omics approach sheds light on postcopulatory sexual selection.</title>
        <authorList>
            <person name="Al-Wathiqui N."/>
            <person name="Fallon T.R."/>
            <person name="South A."/>
            <person name="Weng J.K."/>
            <person name="Lewis S.M."/>
        </authorList>
    </citation>
    <scope>NUCLEOTIDE SEQUENCE</scope>
</reference>
<feature type="region of interest" description="Disordered" evidence="3">
    <location>
        <begin position="267"/>
        <end position="301"/>
    </location>
</feature>
<protein>
    <recommendedName>
        <fullName evidence="4">RRM domain-containing protein</fullName>
    </recommendedName>
</protein>
<sequence length="301" mass="33507">MVANTKGMKRKSLAPQNTSPKKTSKVTSISANNTPAKLKTPMKPLKKTSPLPIQQKTPLVLNKGAKKQQKTPSKMVANDSSDEEEEEEQSSGSEDALELEEDSDNEDVDSGDMQEDEEDSDEEENSDDDMEGNGVDDNDDSDASDVEEEPVAKPVKANNKKMKQDDAPKKIAEKTKKQNDPPKKVTAPTPDRVSRDEKFVLFVGQLNFKTTDEQVRQYFRKAGLVDGVHLSKFRNNVSRGYGFVRMKDEAGFKKALKLHNSTLDDRQINVEVANKPSEKKKSTLPKPKKSKSKKNQKAVEA</sequence>
<evidence type="ECO:0000313" key="5">
    <source>
        <dbReference type="EMBL" id="JAV86523.1"/>
    </source>
</evidence>
<dbReference type="SUPFAM" id="SSF54928">
    <property type="entry name" value="RNA-binding domain, RBD"/>
    <property type="match status" value="1"/>
</dbReference>
<feature type="domain" description="RRM" evidence="4">
    <location>
        <begin position="199"/>
        <end position="275"/>
    </location>
</feature>
<dbReference type="Gene3D" id="3.30.70.330">
    <property type="match status" value="1"/>
</dbReference>
<dbReference type="SMART" id="SM00360">
    <property type="entry name" value="RRM"/>
    <property type="match status" value="1"/>
</dbReference>
<name>A0A1Y1MLG9_PHOPY</name>
<evidence type="ECO:0000256" key="2">
    <source>
        <dbReference type="PROSITE-ProRule" id="PRU00176"/>
    </source>
</evidence>
<dbReference type="EMBL" id="GEZM01028005">
    <property type="protein sequence ID" value="JAV86523.1"/>
    <property type="molecule type" value="Transcribed_RNA"/>
</dbReference>
<feature type="region of interest" description="Disordered" evidence="3">
    <location>
        <begin position="1"/>
        <end position="195"/>
    </location>
</feature>
<dbReference type="InterPro" id="IPR035979">
    <property type="entry name" value="RBD_domain_sf"/>
</dbReference>
<evidence type="ECO:0000256" key="1">
    <source>
        <dbReference type="ARBA" id="ARBA00022884"/>
    </source>
</evidence>
<dbReference type="PANTHER" id="PTHR23236">
    <property type="entry name" value="EUKARYOTIC TRANSLATION INITIATION FACTOR 4B/4H"/>
    <property type="match status" value="1"/>
</dbReference>
<dbReference type="GO" id="GO:0005730">
    <property type="term" value="C:nucleolus"/>
    <property type="evidence" value="ECO:0007669"/>
    <property type="project" value="TreeGrafter"/>
</dbReference>
<dbReference type="PANTHER" id="PTHR23236:SF51">
    <property type="entry name" value="NUCLEOLAR PROTEIN 6"/>
    <property type="match status" value="1"/>
</dbReference>
<feature type="compositionally biased region" description="Basic residues" evidence="3">
    <location>
        <begin position="282"/>
        <end position="301"/>
    </location>
</feature>
<dbReference type="InterPro" id="IPR012677">
    <property type="entry name" value="Nucleotide-bd_a/b_plait_sf"/>
</dbReference>
<evidence type="ECO:0000259" key="4">
    <source>
        <dbReference type="PROSITE" id="PS50102"/>
    </source>
</evidence>
<feature type="compositionally biased region" description="Low complexity" evidence="3">
    <location>
        <begin position="34"/>
        <end position="52"/>
    </location>
</feature>
<evidence type="ECO:0000256" key="3">
    <source>
        <dbReference type="SAM" id="MobiDB-lite"/>
    </source>
</evidence>
<proteinExistence type="predicted"/>
<dbReference type="GO" id="GO:0019843">
    <property type="term" value="F:rRNA binding"/>
    <property type="evidence" value="ECO:0007669"/>
    <property type="project" value="TreeGrafter"/>
</dbReference>
<dbReference type="AlphaFoldDB" id="A0A1Y1MLG9"/>
<dbReference type="Pfam" id="PF00076">
    <property type="entry name" value="RRM_1"/>
    <property type="match status" value="1"/>
</dbReference>
<feature type="compositionally biased region" description="Acidic residues" evidence="3">
    <location>
        <begin position="80"/>
        <end position="149"/>
    </location>
</feature>
<keyword evidence="1 2" id="KW-0694">RNA-binding</keyword>
<accession>A0A1Y1MLG9</accession>
<dbReference type="InterPro" id="IPR000504">
    <property type="entry name" value="RRM_dom"/>
</dbReference>
<dbReference type="PROSITE" id="PS50102">
    <property type="entry name" value="RRM"/>
    <property type="match status" value="1"/>
</dbReference>
<organism evidence="5">
    <name type="scientific">Photinus pyralis</name>
    <name type="common">Common eastern firefly</name>
    <name type="synonym">Lampyris pyralis</name>
    <dbReference type="NCBI Taxonomy" id="7054"/>
    <lineage>
        <taxon>Eukaryota</taxon>
        <taxon>Metazoa</taxon>
        <taxon>Ecdysozoa</taxon>
        <taxon>Arthropoda</taxon>
        <taxon>Hexapoda</taxon>
        <taxon>Insecta</taxon>
        <taxon>Pterygota</taxon>
        <taxon>Neoptera</taxon>
        <taxon>Endopterygota</taxon>
        <taxon>Coleoptera</taxon>
        <taxon>Polyphaga</taxon>
        <taxon>Elateriformia</taxon>
        <taxon>Elateroidea</taxon>
        <taxon>Lampyridae</taxon>
        <taxon>Lampyrinae</taxon>
        <taxon>Photinus</taxon>
    </lineage>
</organism>
<dbReference type="GO" id="GO:0042274">
    <property type="term" value="P:ribosomal small subunit biogenesis"/>
    <property type="evidence" value="ECO:0007669"/>
    <property type="project" value="TreeGrafter"/>
</dbReference>
<feature type="compositionally biased region" description="Polar residues" evidence="3">
    <location>
        <begin position="14"/>
        <end position="33"/>
    </location>
</feature>
<feature type="compositionally biased region" description="Basic and acidic residues" evidence="3">
    <location>
        <begin position="162"/>
        <end position="183"/>
    </location>
</feature>